<keyword evidence="1" id="KW-0479">Metal-binding</keyword>
<proteinExistence type="predicted"/>
<comment type="caution">
    <text evidence="6">The sequence shown here is derived from an EMBL/GenBank/DDBJ whole genome shotgun (WGS) entry which is preliminary data.</text>
</comment>
<evidence type="ECO:0000256" key="4">
    <source>
        <dbReference type="SAM" id="MobiDB-lite"/>
    </source>
</evidence>
<dbReference type="GO" id="GO:0008270">
    <property type="term" value="F:zinc ion binding"/>
    <property type="evidence" value="ECO:0007669"/>
    <property type="project" value="UniProtKB-KW"/>
</dbReference>
<dbReference type="Pfam" id="PF02892">
    <property type="entry name" value="zf-BED"/>
    <property type="match status" value="1"/>
</dbReference>
<dbReference type="InterPro" id="IPR003656">
    <property type="entry name" value="Znf_BED"/>
</dbReference>
<evidence type="ECO:0000256" key="2">
    <source>
        <dbReference type="ARBA" id="ARBA00022771"/>
    </source>
</evidence>
<evidence type="ECO:0000313" key="6">
    <source>
        <dbReference type="EMBL" id="MQL82077.1"/>
    </source>
</evidence>
<dbReference type="Proteomes" id="UP000652761">
    <property type="component" value="Unassembled WGS sequence"/>
</dbReference>
<evidence type="ECO:0000256" key="3">
    <source>
        <dbReference type="ARBA" id="ARBA00022833"/>
    </source>
</evidence>
<evidence type="ECO:0000256" key="1">
    <source>
        <dbReference type="ARBA" id="ARBA00022723"/>
    </source>
</evidence>
<dbReference type="EMBL" id="NMUH01000606">
    <property type="protein sequence ID" value="MQL82077.1"/>
    <property type="molecule type" value="Genomic_DNA"/>
</dbReference>
<sequence>MPPRGRSDDIGWQHGRILEGKRYWFQCNYCNIEFHGGGVSRLKKHLAGGKGAGYSEVIGCPSVSYDVKLAIAQHLRQIRAEKRTHSQTTLQDDEGGSEDEHQVPSQATNIHVTVRDPYEKDMQQALRESRAEAWARGDSEIRCRDDTISSSLPSKPSGLHRYYTDHPRHSTSSIPQKKRNVVYYLHAGFQHEDELAYQDDLLGAVTSVVDRMSQSHENAAAALNELKYFREEIGSFGDPSAIAS</sequence>
<evidence type="ECO:0000259" key="5">
    <source>
        <dbReference type="Pfam" id="PF02892"/>
    </source>
</evidence>
<dbReference type="GO" id="GO:0003677">
    <property type="term" value="F:DNA binding"/>
    <property type="evidence" value="ECO:0007669"/>
    <property type="project" value="InterPro"/>
</dbReference>
<keyword evidence="3" id="KW-0862">Zinc</keyword>
<dbReference type="PANTHER" id="PTHR46951">
    <property type="entry name" value="BED-TYPE DOMAIN-CONTAINING PROTEIN"/>
    <property type="match status" value="1"/>
</dbReference>
<keyword evidence="7" id="KW-1185">Reference proteome</keyword>
<keyword evidence="2" id="KW-0863">Zinc-finger</keyword>
<feature type="domain" description="BED-type" evidence="5">
    <location>
        <begin position="12"/>
        <end position="46"/>
    </location>
</feature>
<gene>
    <name evidence="6" type="ORF">Taro_014518</name>
</gene>
<dbReference type="PANTHER" id="PTHR46951:SF2">
    <property type="entry name" value="BED-TYPE DOMAIN-CONTAINING PROTEIN"/>
    <property type="match status" value="1"/>
</dbReference>
<name>A0A843UIG5_COLES</name>
<organism evidence="6 7">
    <name type="scientific">Colocasia esculenta</name>
    <name type="common">Wild taro</name>
    <name type="synonym">Arum esculentum</name>
    <dbReference type="NCBI Taxonomy" id="4460"/>
    <lineage>
        <taxon>Eukaryota</taxon>
        <taxon>Viridiplantae</taxon>
        <taxon>Streptophyta</taxon>
        <taxon>Embryophyta</taxon>
        <taxon>Tracheophyta</taxon>
        <taxon>Spermatophyta</taxon>
        <taxon>Magnoliopsida</taxon>
        <taxon>Liliopsida</taxon>
        <taxon>Araceae</taxon>
        <taxon>Aroideae</taxon>
        <taxon>Colocasieae</taxon>
        <taxon>Colocasia</taxon>
    </lineage>
</organism>
<evidence type="ECO:0000313" key="7">
    <source>
        <dbReference type="Proteomes" id="UP000652761"/>
    </source>
</evidence>
<dbReference type="AlphaFoldDB" id="A0A843UIG5"/>
<accession>A0A843UIG5</accession>
<feature type="region of interest" description="Disordered" evidence="4">
    <location>
        <begin position="82"/>
        <end position="109"/>
    </location>
</feature>
<protein>
    <recommendedName>
        <fullName evidence="5">BED-type domain-containing protein</fullName>
    </recommendedName>
</protein>
<reference evidence="6" key="1">
    <citation type="submission" date="2017-07" db="EMBL/GenBank/DDBJ databases">
        <title>Taro Niue Genome Assembly and Annotation.</title>
        <authorList>
            <person name="Atibalentja N."/>
            <person name="Keating K."/>
            <person name="Fields C.J."/>
        </authorList>
    </citation>
    <scope>NUCLEOTIDE SEQUENCE</scope>
    <source>
        <strain evidence="6">Niue_2</strain>
        <tissue evidence="6">Leaf</tissue>
    </source>
</reference>